<comment type="subcellular location">
    <subcellularLocation>
        <location evidence="5">Cytoplasm</location>
    </subcellularLocation>
</comment>
<evidence type="ECO:0000313" key="9">
    <source>
        <dbReference type="Proteomes" id="UP001501725"/>
    </source>
</evidence>
<dbReference type="SUPFAM" id="SSF50346">
    <property type="entry name" value="PRC-barrel domain"/>
    <property type="match status" value="1"/>
</dbReference>
<protein>
    <recommendedName>
        <fullName evidence="5">Ribosome maturation factor RimM</fullName>
    </recommendedName>
</protein>
<name>A0ABP8G8A2_9BACT</name>
<keyword evidence="9" id="KW-1185">Reference proteome</keyword>
<evidence type="ECO:0000256" key="2">
    <source>
        <dbReference type="ARBA" id="ARBA00022517"/>
    </source>
</evidence>
<reference evidence="9" key="1">
    <citation type="journal article" date="2019" name="Int. J. Syst. Evol. Microbiol.">
        <title>The Global Catalogue of Microorganisms (GCM) 10K type strain sequencing project: providing services to taxonomists for standard genome sequencing and annotation.</title>
        <authorList>
            <consortium name="The Broad Institute Genomics Platform"/>
            <consortium name="The Broad Institute Genome Sequencing Center for Infectious Disease"/>
            <person name="Wu L."/>
            <person name="Ma J."/>
        </authorList>
    </citation>
    <scope>NUCLEOTIDE SEQUENCE [LARGE SCALE GENOMIC DNA]</scope>
    <source>
        <strain evidence="9">JCM 17919</strain>
    </source>
</reference>
<organism evidence="8 9">
    <name type="scientific">Flaviaesturariibacter amylovorans</name>
    <dbReference type="NCBI Taxonomy" id="1084520"/>
    <lineage>
        <taxon>Bacteria</taxon>
        <taxon>Pseudomonadati</taxon>
        <taxon>Bacteroidota</taxon>
        <taxon>Chitinophagia</taxon>
        <taxon>Chitinophagales</taxon>
        <taxon>Chitinophagaceae</taxon>
        <taxon>Flaviaestuariibacter</taxon>
    </lineage>
</organism>
<evidence type="ECO:0000313" key="8">
    <source>
        <dbReference type="EMBL" id="GAA4319009.1"/>
    </source>
</evidence>
<keyword evidence="4 5" id="KW-0143">Chaperone</keyword>
<keyword evidence="1 5" id="KW-0963">Cytoplasm</keyword>
<sequence>MEYFKIGKFVAVFGLKGELILKHSLGKKTSLKGLQALFTEDGRDRFLPWFLAGARIKGEDELYIQVQDVNSREAAMRLAQKEVWLQEPDFKKFSGKSAPITLLGYHIVEEGKDLGPILEVIEQPHQVLCRIEIESKEALIPLNESTIRSVDHKKRLVHVELPEGLLEIYLGT</sequence>
<dbReference type="InterPro" id="IPR056792">
    <property type="entry name" value="PRC_RimM"/>
</dbReference>
<evidence type="ECO:0000259" key="7">
    <source>
        <dbReference type="Pfam" id="PF24986"/>
    </source>
</evidence>
<dbReference type="Pfam" id="PF24986">
    <property type="entry name" value="PRC_RimM"/>
    <property type="match status" value="1"/>
</dbReference>
<evidence type="ECO:0000256" key="5">
    <source>
        <dbReference type="HAMAP-Rule" id="MF_00014"/>
    </source>
</evidence>
<dbReference type="InterPro" id="IPR036976">
    <property type="entry name" value="RimM_N_sf"/>
</dbReference>
<dbReference type="Pfam" id="PF01782">
    <property type="entry name" value="RimM"/>
    <property type="match status" value="1"/>
</dbReference>
<evidence type="ECO:0000256" key="4">
    <source>
        <dbReference type="ARBA" id="ARBA00023186"/>
    </source>
</evidence>
<keyword evidence="2 5" id="KW-0690">Ribosome biogenesis</keyword>
<dbReference type="RefSeq" id="WP_345252907.1">
    <property type="nucleotide sequence ID" value="NZ_BAABGY010000001.1"/>
</dbReference>
<feature type="domain" description="Ribosome maturation factor RimM PRC barrel" evidence="7">
    <location>
        <begin position="101"/>
        <end position="165"/>
    </location>
</feature>
<dbReference type="InterPro" id="IPR011033">
    <property type="entry name" value="PRC_barrel-like_sf"/>
</dbReference>
<dbReference type="Gene3D" id="2.30.30.240">
    <property type="entry name" value="PRC-barrel domain"/>
    <property type="match status" value="1"/>
</dbReference>
<dbReference type="InterPro" id="IPR002676">
    <property type="entry name" value="RimM_N"/>
</dbReference>
<comment type="function">
    <text evidence="5">An accessory protein needed during the final step in the assembly of 30S ribosomal subunit, possibly for assembly of the head region. Essential for efficient processing of 16S rRNA. May be needed both before and after RbfA during the maturation of 16S rRNA. It has affinity for free ribosomal 30S subunits but not for 70S ribosomes.</text>
</comment>
<dbReference type="PANTHER" id="PTHR33692:SF1">
    <property type="entry name" value="RIBOSOME MATURATION FACTOR RIMM"/>
    <property type="match status" value="1"/>
</dbReference>
<comment type="domain">
    <text evidence="5">The PRC barrel domain binds ribosomal protein uS19.</text>
</comment>
<evidence type="ECO:0000256" key="1">
    <source>
        <dbReference type="ARBA" id="ARBA00022490"/>
    </source>
</evidence>
<dbReference type="SUPFAM" id="SSF50447">
    <property type="entry name" value="Translation proteins"/>
    <property type="match status" value="1"/>
</dbReference>
<keyword evidence="3 5" id="KW-0698">rRNA processing</keyword>
<dbReference type="HAMAP" id="MF_00014">
    <property type="entry name" value="Ribosome_mat_RimM"/>
    <property type="match status" value="1"/>
</dbReference>
<dbReference type="Gene3D" id="2.40.30.60">
    <property type="entry name" value="RimM"/>
    <property type="match status" value="1"/>
</dbReference>
<proteinExistence type="inferred from homology"/>
<evidence type="ECO:0000259" key="6">
    <source>
        <dbReference type="Pfam" id="PF01782"/>
    </source>
</evidence>
<comment type="caution">
    <text evidence="8">The sequence shown here is derived from an EMBL/GenBank/DDBJ whole genome shotgun (WGS) entry which is preliminary data.</text>
</comment>
<comment type="subunit">
    <text evidence="5">Binds ribosomal protein uS19.</text>
</comment>
<gene>
    <name evidence="5 8" type="primary">rimM</name>
    <name evidence="8" type="ORF">GCM10023184_03580</name>
</gene>
<accession>A0ABP8G8A2</accession>
<comment type="similarity">
    <text evidence="5">Belongs to the RimM family.</text>
</comment>
<dbReference type="InterPro" id="IPR011961">
    <property type="entry name" value="RimM"/>
</dbReference>
<dbReference type="EMBL" id="BAABGY010000001">
    <property type="protein sequence ID" value="GAA4319009.1"/>
    <property type="molecule type" value="Genomic_DNA"/>
</dbReference>
<dbReference type="InterPro" id="IPR009000">
    <property type="entry name" value="Transl_B-barrel_sf"/>
</dbReference>
<dbReference type="Proteomes" id="UP001501725">
    <property type="component" value="Unassembled WGS sequence"/>
</dbReference>
<dbReference type="NCBIfam" id="TIGR02273">
    <property type="entry name" value="16S_RimM"/>
    <property type="match status" value="1"/>
</dbReference>
<dbReference type="PANTHER" id="PTHR33692">
    <property type="entry name" value="RIBOSOME MATURATION FACTOR RIMM"/>
    <property type="match status" value="1"/>
</dbReference>
<evidence type="ECO:0000256" key="3">
    <source>
        <dbReference type="ARBA" id="ARBA00022552"/>
    </source>
</evidence>
<feature type="domain" description="RimM N-terminal" evidence="6">
    <location>
        <begin position="6"/>
        <end position="87"/>
    </location>
</feature>